<evidence type="ECO:0000313" key="3">
    <source>
        <dbReference type="Proteomes" id="UP001642540"/>
    </source>
</evidence>
<sequence>MNLLQPGLFPESTSAHCCYKYEGFSGNQLEVCSMPDGDAVKRKCGSKPISSQRKMHEKELGTQNHFILEFHDTFTTCPTIWSGGGGSHHLLLRIPILMGFNDKLKTFKKKGCNDGSHCPNEKNSLDLSTSNTVLTDCYGQDISTPVALDHCGNPSVSSPPLSSWATSRSPPQIQLISLNQLPDSPAEGQTMKDSFAAGNTL</sequence>
<organism evidence="2 3">
    <name type="scientific">Orchesella dallaii</name>
    <dbReference type="NCBI Taxonomy" id="48710"/>
    <lineage>
        <taxon>Eukaryota</taxon>
        <taxon>Metazoa</taxon>
        <taxon>Ecdysozoa</taxon>
        <taxon>Arthropoda</taxon>
        <taxon>Hexapoda</taxon>
        <taxon>Collembola</taxon>
        <taxon>Entomobryomorpha</taxon>
        <taxon>Entomobryoidea</taxon>
        <taxon>Orchesellidae</taxon>
        <taxon>Orchesellinae</taxon>
        <taxon>Orchesella</taxon>
    </lineage>
</organism>
<protein>
    <submittedName>
        <fullName evidence="2">Uncharacterized protein</fullName>
    </submittedName>
</protein>
<gene>
    <name evidence="2" type="ORF">ODALV1_LOCUS19040</name>
</gene>
<accession>A0ABP1R7G4</accession>
<name>A0ABP1R7G4_9HEXA</name>
<feature type="region of interest" description="Disordered" evidence="1">
    <location>
        <begin position="182"/>
        <end position="201"/>
    </location>
</feature>
<evidence type="ECO:0000313" key="2">
    <source>
        <dbReference type="EMBL" id="CAL8120644.1"/>
    </source>
</evidence>
<proteinExistence type="predicted"/>
<keyword evidence="3" id="KW-1185">Reference proteome</keyword>
<evidence type="ECO:0000256" key="1">
    <source>
        <dbReference type="SAM" id="MobiDB-lite"/>
    </source>
</evidence>
<dbReference type="EMBL" id="CAXLJM020000064">
    <property type="protein sequence ID" value="CAL8120644.1"/>
    <property type="molecule type" value="Genomic_DNA"/>
</dbReference>
<dbReference type="Proteomes" id="UP001642540">
    <property type="component" value="Unassembled WGS sequence"/>
</dbReference>
<comment type="caution">
    <text evidence="2">The sequence shown here is derived from an EMBL/GenBank/DDBJ whole genome shotgun (WGS) entry which is preliminary data.</text>
</comment>
<reference evidence="2 3" key="1">
    <citation type="submission" date="2024-08" db="EMBL/GenBank/DDBJ databases">
        <authorList>
            <person name="Cucini C."/>
            <person name="Frati F."/>
        </authorList>
    </citation>
    <scope>NUCLEOTIDE SEQUENCE [LARGE SCALE GENOMIC DNA]</scope>
</reference>